<dbReference type="AlphaFoldDB" id="A0A0B0ML01"/>
<evidence type="ECO:0000313" key="1">
    <source>
        <dbReference type="EMBL" id="KHG01062.1"/>
    </source>
</evidence>
<protein>
    <submittedName>
        <fullName evidence="1">Phosphoglycerate kinase</fullName>
    </submittedName>
</protein>
<dbReference type="EMBL" id="JRRC01167898">
    <property type="protein sequence ID" value="KHG01062.1"/>
    <property type="molecule type" value="Genomic_DNA"/>
</dbReference>
<keyword evidence="1" id="KW-0418">Kinase</keyword>
<keyword evidence="1" id="KW-0808">Transferase</keyword>
<comment type="caution">
    <text evidence="1">The sequence shown here is derived from an EMBL/GenBank/DDBJ whole genome shotgun (WGS) entry which is preliminary data.</text>
</comment>
<reference evidence="2" key="1">
    <citation type="submission" date="2014-09" db="EMBL/GenBank/DDBJ databases">
        <authorList>
            <person name="Mudge J."/>
            <person name="Ramaraj T."/>
            <person name="Lindquist I.E."/>
            <person name="Bharti A.K."/>
            <person name="Sundararajan A."/>
            <person name="Cameron C.T."/>
            <person name="Woodward J.E."/>
            <person name="May G.D."/>
            <person name="Brubaker C."/>
            <person name="Broadhvest J."/>
            <person name="Wilkins T.A."/>
        </authorList>
    </citation>
    <scope>NUCLEOTIDE SEQUENCE</scope>
    <source>
        <strain evidence="2">cv. AKA8401</strain>
    </source>
</reference>
<name>A0A0B0ML01_GOSAR</name>
<proteinExistence type="predicted"/>
<organism evidence="1 2">
    <name type="scientific">Gossypium arboreum</name>
    <name type="common">Tree cotton</name>
    <name type="synonym">Gossypium nanking</name>
    <dbReference type="NCBI Taxonomy" id="29729"/>
    <lineage>
        <taxon>Eukaryota</taxon>
        <taxon>Viridiplantae</taxon>
        <taxon>Streptophyta</taxon>
        <taxon>Embryophyta</taxon>
        <taxon>Tracheophyta</taxon>
        <taxon>Spermatophyta</taxon>
        <taxon>Magnoliopsida</taxon>
        <taxon>eudicotyledons</taxon>
        <taxon>Gunneridae</taxon>
        <taxon>Pentapetalae</taxon>
        <taxon>rosids</taxon>
        <taxon>malvids</taxon>
        <taxon>Malvales</taxon>
        <taxon>Malvaceae</taxon>
        <taxon>Malvoideae</taxon>
        <taxon>Gossypium</taxon>
    </lineage>
</organism>
<keyword evidence="2" id="KW-1185">Reference proteome</keyword>
<sequence length="90" mass="9832">MSLMSAPIIDLSGSFVWHFFITVFESPTICKLFKPMEMANCITYNPACASVANGVGISEWITVLDTKISPLSSRTARPEADLEDIFSKAA</sequence>
<dbReference type="Proteomes" id="UP000032142">
    <property type="component" value="Unassembled WGS sequence"/>
</dbReference>
<accession>A0A0B0ML01</accession>
<dbReference type="GO" id="GO:0016301">
    <property type="term" value="F:kinase activity"/>
    <property type="evidence" value="ECO:0007669"/>
    <property type="project" value="UniProtKB-KW"/>
</dbReference>
<gene>
    <name evidence="1" type="ORF">F383_23805</name>
</gene>
<evidence type="ECO:0000313" key="2">
    <source>
        <dbReference type="Proteomes" id="UP000032142"/>
    </source>
</evidence>